<dbReference type="GO" id="GO:0008270">
    <property type="term" value="F:zinc ion binding"/>
    <property type="evidence" value="ECO:0007669"/>
    <property type="project" value="UniProtKB-KW"/>
</dbReference>
<dbReference type="EMBL" id="GG663364">
    <property type="protein sequence ID" value="EEH10545.1"/>
    <property type="molecule type" value="Genomic_DNA"/>
</dbReference>
<protein>
    <recommendedName>
        <fullName evidence="13">Transcription elongation factor 1 homolog</fullName>
    </recommendedName>
</protein>
<dbReference type="PANTHER" id="PTHR20934:SF0">
    <property type="entry name" value="TRANSCRIPTION ELONGATION FACTOR 1 HOMOLOG"/>
    <property type="match status" value="1"/>
</dbReference>
<proteinExistence type="inferred from homology"/>
<evidence type="ECO:0000256" key="7">
    <source>
        <dbReference type="ARBA" id="ARBA00023015"/>
    </source>
</evidence>
<keyword evidence="12" id="KW-1185">Reference proteome</keyword>
<dbReference type="Gene3D" id="2.20.25.190">
    <property type="match status" value="1"/>
</dbReference>
<evidence type="ECO:0000256" key="4">
    <source>
        <dbReference type="ARBA" id="ARBA00022723"/>
    </source>
</evidence>
<keyword evidence="4" id="KW-0479">Metal-binding</keyword>
<dbReference type="VEuPathDB" id="FungiDB:I7I50_00236"/>
<comment type="subcellular location">
    <subcellularLocation>
        <location evidence="2">Nucleus</location>
    </subcellularLocation>
</comment>
<dbReference type="FunFam" id="2.20.25.190:FF:000001">
    <property type="entry name" value="Transcription elongation factor 1 homolog"/>
    <property type="match status" value="1"/>
</dbReference>
<dbReference type="RefSeq" id="XP_045291025.1">
    <property type="nucleotide sequence ID" value="XM_045429238.1"/>
</dbReference>
<feature type="compositionally biased region" description="Acidic residues" evidence="10">
    <location>
        <begin position="232"/>
        <end position="244"/>
    </location>
</feature>
<keyword evidence="6" id="KW-0862">Zinc</keyword>
<dbReference type="Proteomes" id="UP000001631">
    <property type="component" value="Unassembled WGS sequence"/>
</dbReference>
<evidence type="ECO:0000313" key="11">
    <source>
        <dbReference type="EMBL" id="EEH10545.1"/>
    </source>
</evidence>
<comment type="similarity">
    <text evidence="3">Belongs to the ELOF1 family.</text>
</comment>
<dbReference type="InterPro" id="IPR007808">
    <property type="entry name" value="Elf1"/>
</dbReference>
<evidence type="ECO:0008006" key="13">
    <source>
        <dbReference type="Google" id="ProtNLM"/>
    </source>
</evidence>
<evidence type="ECO:0000256" key="9">
    <source>
        <dbReference type="ARBA" id="ARBA00023242"/>
    </source>
</evidence>
<dbReference type="STRING" id="447093.C0NE96"/>
<comment type="function">
    <text evidence="1">Transcription elongation factor implicated in the maintenance of proper chromatin structure in actively transcribed regions.</text>
</comment>
<evidence type="ECO:0000256" key="2">
    <source>
        <dbReference type="ARBA" id="ARBA00004123"/>
    </source>
</evidence>
<name>C0NE96_AJECG</name>
<keyword evidence="7" id="KW-0805">Transcription regulation</keyword>
<evidence type="ECO:0000256" key="1">
    <source>
        <dbReference type="ARBA" id="ARBA00003357"/>
    </source>
</evidence>
<dbReference type="InParanoid" id="C0NE96"/>
<evidence type="ECO:0000313" key="12">
    <source>
        <dbReference type="Proteomes" id="UP000001631"/>
    </source>
</evidence>
<dbReference type="HOGENOM" id="CLU_1137739_0_0_1"/>
<evidence type="ECO:0000256" key="5">
    <source>
        <dbReference type="ARBA" id="ARBA00022771"/>
    </source>
</evidence>
<dbReference type="SUPFAM" id="SSF57783">
    <property type="entry name" value="Zinc beta-ribbon"/>
    <property type="match status" value="1"/>
</dbReference>
<dbReference type="GO" id="GO:0008023">
    <property type="term" value="C:transcription elongation factor complex"/>
    <property type="evidence" value="ECO:0007669"/>
    <property type="project" value="TreeGrafter"/>
</dbReference>
<reference evidence="11" key="1">
    <citation type="submission" date="2009-02" db="EMBL/GenBank/DDBJ databases">
        <title>The Genome Sequence of Ajellomyces capsulatus strain G186AR.</title>
        <authorList>
            <consortium name="The Broad Institute Genome Sequencing Platform"/>
            <person name="Champion M."/>
            <person name="Cuomo C."/>
            <person name="Ma L.-J."/>
            <person name="Henn M.R."/>
            <person name="Sil A."/>
            <person name="Goldman B."/>
            <person name="Young S.K."/>
            <person name="Kodira C.D."/>
            <person name="Zeng Q."/>
            <person name="Koehrsen M."/>
            <person name="Alvarado L."/>
            <person name="Berlin A."/>
            <person name="Borenstein D."/>
            <person name="Chen Z."/>
            <person name="Engels R."/>
            <person name="Freedman E."/>
            <person name="Gellesch M."/>
            <person name="Goldberg J."/>
            <person name="Griggs A."/>
            <person name="Gujja S."/>
            <person name="Heiman D."/>
            <person name="Hepburn T."/>
            <person name="Howarth C."/>
            <person name="Jen D."/>
            <person name="Larson L."/>
            <person name="Lewis B."/>
            <person name="Mehta T."/>
            <person name="Park D."/>
            <person name="Pearson M."/>
            <person name="Roberts A."/>
            <person name="Saif S."/>
            <person name="Shea T."/>
            <person name="Shenoy N."/>
            <person name="Sisk P."/>
            <person name="Stolte C."/>
            <person name="Sykes S."/>
            <person name="Walk T."/>
            <person name="White J."/>
            <person name="Yandava C."/>
            <person name="Klein B."/>
            <person name="McEwen J.G."/>
            <person name="Puccia R."/>
            <person name="Goldman G.H."/>
            <person name="Felipe M.S."/>
            <person name="Nino-Vega G."/>
            <person name="San-Blas G."/>
            <person name="Taylor J."/>
            <person name="Mendoza L."/>
            <person name="Galagan J."/>
            <person name="Nusbaum C."/>
            <person name="Birren B."/>
        </authorList>
    </citation>
    <scope>NUCLEOTIDE SEQUENCE</scope>
    <source>
        <strain evidence="11">G186AR</strain>
    </source>
</reference>
<keyword evidence="5" id="KW-0863">Zinc-finger</keyword>
<gene>
    <name evidence="11" type="ORF">HCBG_02189</name>
</gene>
<keyword evidence="9" id="KW-0539">Nucleus</keyword>
<evidence type="ECO:0000256" key="8">
    <source>
        <dbReference type="ARBA" id="ARBA00023163"/>
    </source>
</evidence>
<dbReference type="AlphaFoldDB" id="C0NE96"/>
<dbReference type="GeneID" id="69035205"/>
<accession>C0NE96</accession>
<feature type="region of interest" description="Disordered" evidence="10">
    <location>
        <begin position="210"/>
        <end position="244"/>
    </location>
</feature>
<evidence type="ECO:0000256" key="6">
    <source>
        <dbReference type="ARBA" id="ARBA00022833"/>
    </source>
</evidence>
<evidence type="ECO:0000256" key="10">
    <source>
        <dbReference type="SAM" id="MobiDB-lite"/>
    </source>
</evidence>
<dbReference type="Pfam" id="PF05129">
    <property type="entry name" value="Zn_ribbon_Elf1"/>
    <property type="match status" value="1"/>
</dbReference>
<organism evidence="11 12">
    <name type="scientific">Ajellomyces capsulatus (strain G186AR / H82 / ATCC MYA-2454 / RMSCC 2432)</name>
    <name type="common">Darling's disease fungus</name>
    <name type="synonym">Histoplasma capsulatum</name>
    <dbReference type="NCBI Taxonomy" id="447093"/>
    <lineage>
        <taxon>Eukaryota</taxon>
        <taxon>Fungi</taxon>
        <taxon>Dikarya</taxon>
        <taxon>Ascomycota</taxon>
        <taxon>Pezizomycotina</taxon>
        <taxon>Eurotiomycetes</taxon>
        <taxon>Eurotiomycetidae</taxon>
        <taxon>Onygenales</taxon>
        <taxon>Ajellomycetaceae</taxon>
        <taxon>Histoplasma</taxon>
    </lineage>
</organism>
<sequence length="244" mass="27229">MAATLTVFSLKRHLHLKNELVVMTENHFGETLNRVWGAHESSRYKTVLPGWLIINHQQKIHSACVDWDTKFQEPLEVGKACVSVSDNDCCTFRVILRDRKTKPMIMRLYLDIKIYAKTNPPRQAQEVQPQTGSPQKEPLQTTFSCLFCNHENCVIVKLDKKLGLGNLSCKICGQRFQTGINYLSAAVDVYSDWVDACDAVAKDAAAGNDIGTTIRGANEGSPGPVGRGTEREELDQAEADLDDY</sequence>
<dbReference type="GO" id="GO:0006368">
    <property type="term" value="P:transcription elongation by RNA polymerase II"/>
    <property type="evidence" value="ECO:0007669"/>
    <property type="project" value="TreeGrafter"/>
</dbReference>
<keyword evidence="8" id="KW-0804">Transcription</keyword>
<dbReference type="GO" id="GO:0000993">
    <property type="term" value="F:RNA polymerase II complex binding"/>
    <property type="evidence" value="ECO:0007669"/>
    <property type="project" value="TreeGrafter"/>
</dbReference>
<evidence type="ECO:0000256" key="3">
    <source>
        <dbReference type="ARBA" id="ARBA00009730"/>
    </source>
</evidence>
<dbReference type="PANTHER" id="PTHR20934">
    <property type="entry name" value="TRANSCRIPTION ELONGATION FACTOR 1 HOMOLOG"/>
    <property type="match status" value="1"/>
</dbReference>
<dbReference type="InterPro" id="IPR038567">
    <property type="entry name" value="T_Elf1_sf"/>
</dbReference>